<dbReference type="InParanoid" id="A0A0P0XK64"/>
<proteinExistence type="predicted"/>
<reference evidence="3" key="1">
    <citation type="journal article" date="2005" name="Nature">
        <title>The map-based sequence of the rice genome.</title>
        <authorList>
            <consortium name="International rice genome sequencing project (IRGSP)"/>
            <person name="Matsumoto T."/>
            <person name="Wu J."/>
            <person name="Kanamori H."/>
            <person name="Katayose Y."/>
            <person name="Fujisawa M."/>
            <person name="Namiki N."/>
            <person name="Mizuno H."/>
            <person name="Yamamoto K."/>
            <person name="Antonio B.A."/>
            <person name="Baba T."/>
            <person name="Sakata K."/>
            <person name="Nagamura Y."/>
            <person name="Aoki H."/>
            <person name="Arikawa K."/>
            <person name="Arita K."/>
            <person name="Bito T."/>
            <person name="Chiden Y."/>
            <person name="Fujitsuka N."/>
            <person name="Fukunaka R."/>
            <person name="Hamada M."/>
            <person name="Harada C."/>
            <person name="Hayashi A."/>
            <person name="Hijishita S."/>
            <person name="Honda M."/>
            <person name="Hosokawa S."/>
            <person name="Ichikawa Y."/>
            <person name="Idonuma A."/>
            <person name="Iijima M."/>
            <person name="Ikeda M."/>
            <person name="Ikeno M."/>
            <person name="Ito K."/>
            <person name="Ito S."/>
            <person name="Ito T."/>
            <person name="Ito Y."/>
            <person name="Ito Y."/>
            <person name="Iwabuchi A."/>
            <person name="Kamiya K."/>
            <person name="Karasawa W."/>
            <person name="Kurita K."/>
            <person name="Katagiri S."/>
            <person name="Kikuta A."/>
            <person name="Kobayashi H."/>
            <person name="Kobayashi N."/>
            <person name="Machita K."/>
            <person name="Maehara T."/>
            <person name="Masukawa M."/>
            <person name="Mizubayashi T."/>
            <person name="Mukai Y."/>
            <person name="Nagasaki H."/>
            <person name="Nagata Y."/>
            <person name="Naito S."/>
            <person name="Nakashima M."/>
            <person name="Nakama Y."/>
            <person name="Nakamichi Y."/>
            <person name="Nakamura M."/>
            <person name="Meguro A."/>
            <person name="Negishi M."/>
            <person name="Ohta I."/>
            <person name="Ohta T."/>
            <person name="Okamoto M."/>
            <person name="Ono N."/>
            <person name="Saji S."/>
            <person name="Sakaguchi M."/>
            <person name="Sakai K."/>
            <person name="Shibata M."/>
            <person name="Shimokawa T."/>
            <person name="Song J."/>
            <person name="Takazaki Y."/>
            <person name="Terasawa K."/>
            <person name="Tsugane M."/>
            <person name="Tsuji K."/>
            <person name="Ueda S."/>
            <person name="Waki K."/>
            <person name="Yamagata H."/>
            <person name="Yamamoto M."/>
            <person name="Yamamoto S."/>
            <person name="Yamane H."/>
            <person name="Yoshiki S."/>
            <person name="Yoshihara R."/>
            <person name="Yukawa K."/>
            <person name="Zhong H."/>
            <person name="Yano M."/>
            <person name="Yuan Q."/>
            <person name="Ouyang S."/>
            <person name="Liu J."/>
            <person name="Jones K.M."/>
            <person name="Gansberger K."/>
            <person name="Moffat K."/>
            <person name="Hill J."/>
            <person name="Bera J."/>
            <person name="Fadrosh D."/>
            <person name="Jin S."/>
            <person name="Johri S."/>
            <person name="Kim M."/>
            <person name="Overton L."/>
            <person name="Reardon M."/>
            <person name="Tsitrin T."/>
            <person name="Vuong H."/>
            <person name="Weaver B."/>
            <person name="Ciecko A."/>
            <person name="Tallon L."/>
            <person name="Jackson J."/>
            <person name="Pai G."/>
            <person name="Aken S.V."/>
            <person name="Utterback T."/>
            <person name="Reidmuller S."/>
            <person name="Feldblyum T."/>
            <person name="Hsiao J."/>
            <person name="Zismann V."/>
            <person name="Iobst S."/>
            <person name="de Vazeille A.R."/>
            <person name="Buell C.R."/>
            <person name="Ying K."/>
            <person name="Li Y."/>
            <person name="Lu T."/>
            <person name="Huang Y."/>
            <person name="Zhao Q."/>
            <person name="Feng Q."/>
            <person name="Zhang L."/>
            <person name="Zhu J."/>
            <person name="Weng Q."/>
            <person name="Mu J."/>
            <person name="Lu Y."/>
            <person name="Fan D."/>
            <person name="Liu Y."/>
            <person name="Guan J."/>
            <person name="Zhang Y."/>
            <person name="Yu S."/>
            <person name="Liu X."/>
            <person name="Zhang Y."/>
            <person name="Hong G."/>
            <person name="Han B."/>
            <person name="Choisne N."/>
            <person name="Demange N."/>
            <person name="Orjeda G."/>
            <person name="Samain S."/>
            <person name="Cattolico L."/>
            <person name="Pelletier E."/>
            <person name="Couloux A."/>
            <person name="Segurens B."/>
            <person name="Wincker P."/>
            <person name="D'Hont A."/>
            <person name="Scarpelli C."/>
            <person name="Weissenbach J."/>
            <person name="Salanoubat M."/>
            <person name="Quetier F."/>
            <person name="Yu Y."/>
            <person name="Kim H.R."/>
            <person name="Rambo T."/>
            <person name="Currie J."/>
            <person name="Collura K."/>
            <person name="Luo M."/>
            <person name="Yang T."/>
            <person name="Ammiraju J.S.S."/>
            <person name="Engler F."/>
            <person name="Soderlund C."/>
            <person name="Wing R.A."/>
            <person name="Palmer L.E."/>
            <person name="de la Bastide M."/>
            <person name="Spiegel L."/>
            <person name="Nascimento L."/>
            <person name="Zutavern T."/>
            <person name="O'Shaughnessy A."/>
            <person name="Dike S."/>
            <person name="Dedhia N."/>
            <person name="Preston R."/>
            <person name="Balija V."/>
            <person name="McCombie W.R."/>
            <person name="Chow T."/>
            <person name="Chen H."/>
            <person name="Chung M."/>
            <person name="Chen C."/>
            <person name="Shaw J."/>
            <person name="Wu H."/>
            <person name="Hsiao K."/>
            <person name="Chao Y."/>
            <person name="Chu M."/>
            <person name="Cheng C."/>
            <person name="Hour A."/>
            <person name="Lee P."/>
            <person name="Lin S."/>
            <person name="Lin Y."/>
            <person name="Liou J."/>
            <person name="Liu S."/>
            <person name="Hsing Y."/>
            <person name="Raghuvanshi S."/>
            <person name="Mohanty A."/>
            <person name="Bharti A.K."/>
            <person name="Gaur A."/>
            <person name="Gupta V."/>
            <person name="Kumar D."/>
            <person name="Ravi V."/>
            <person name="Vij S."/>
            <person name="Kapur A."/>
            <person name="Khurana P."/>
            <person name="Khurana P."/>
            <person name="Khurana J.P."/>
            <person name="Tyagi A.K."/>
            <person name="Gaikwad K."/>
            <person name="Singh A."/>
            <person name="Dalal V."/>
            <person name="Srivastava S."/>
            <person name="Dixit A."/>
            <person name="Pal A.K."/>
            <person name="Ghazi I.A."/>
            <person name="Yadav M."/>
            <person name="Pandit A."/>
            <person name="Bhargava A."/>
            <person name="Sureshbabu K."/>
            <person name="Batra K."/>
            <person name="Sharma T.R."/>
            <person name="Mohapatra T."/>
            <person name="Singh N.K."/>
            <person name="Messing J."/>
            <person name="Nelson A.B."/>
            <person name="Fuks G."/>
            <person name="Kavchok S."/>
            <person name="Keizer G."/>
            <person name="Linton E."/>
            <person name="Llaca V."/>
            <person name="Song R."/>
            <person name="Tanyolac B."/>
            <person name="Young S."/>
            <person name="Ho-Il K."/>
            <person name="Hahn J.H."/>
            <person name="Sangsakoo G."/>
            <person name="Vanavichit A."/>
            <person name="de Mattos Luiz.A.T."/>
            <person name="Zimmer P.D."/>
            <person name="Malone G."/>
            <person name="Dellagostin O."/>
            <person name="de Oliveira A.C."/>
            <person name="Bevan M."/>
            <person name="Bancroft I."/>
            <person name="Minx P."/>
            <person name="Cordum H."/>
            <person name="Wilson R."/>
            <person name="Cheng Z."/>
            <person name="Jin W."/>
            <person name="Jiang J."/>
            <person name="Leong S.A."/>
            <person name="Iwama H."/>
            <person name="Gojobori T."/>
            <person name="Itoh T."/>
            <person name="Niimura Y."/>
            <person name="Fujii Y."/>
            <person name="Habara T."/>
            <person name="Sakai H."/>
            <person name="Sato Y."/>
            <person name="Wilson G."/>
            <person name="Kumar K."/>
            <person name="McCouch S."/>
            <person name="Juretic N."/>
            <person name="Hoen D."/>
            <person name="Wright S."/>
            <person name="Bruskiewich R."/>
            <person name="Bureau T."/>
            <person name="Miyao A."/>
            <person name="Hirochika H."/>
            <person name="Nishikawa T."/>
            <person name="Kadowaki K."/>
            <person name="Sugiura M."/>
            <person name="Burr B."/>
            <person name="Sasaki T."/>
        </authorList>
    </citation>
    <scope>NUCLEOTIDE SEQUENCE [LARGE SCALE GENOMIC DNA]</scope>
    <source>
        <strain evidence="3">cv. Nipponbare</strain>
    </source>
</reference>
<feature type="region of interest" description="Disordered" evidence="1">
    <location>
        <begin position="66"/>
        <end position="88"/>
    </location>
</feature>
<organism evidence="2 3">
    <name type="scientific">Oryza sativa subsp. japonica</name>
    <name type="common">Rice</name>
    <dbReference type="NCBI Taxonomy" id="39947"/>
    <lineage>
        <taxon>Eukaryota</taxon>
        <taxon>Viridiplantae</taxon>
        <taxon>Streptophyta</taxon>
        <taxon>Embryophyta</taxon>
        <taxon>Tracheophyta</taxon>
        <taxon>Spermatophyta</taxon>
        <taxon>Magnoliopsida</taxon>
        <taxon>Liliopsida</taxon>
        <taxon>Poales</taxon>
        <taxon>Poaceae</taxon>
        <taxon>BOP clade</taxon>
        <taxon>Oryzoideae</taxon>
        <taxon>Oryzeae</taxon>
        <taxon>Oryzinae</taxon>
        <taxon>Oryza</taxon>
        <taxon>Oryza sativa</taxon>
    </lineage>
</organism>
<reference evidence="2 3" key="3">
    <citation type="journal article" date="2013" name="Rice">
        <title>Improvement of the Oryza sativa Nipponbare reference genome using next generation sequence and optical map data.</title>
        <authorList>
            <person name="Kawahara Y."/>
            <person name="de la Bastide M."/>
            <person name="Hamilton J.P."/>
            <person name="Kanamori H."/>
            <person name="McCombie W.R."/>
            <person name="Ouyang S."/>
            <person name="Schwartz D.C."/>
            <person name="Tanaka T."/>
            <person name="Wu J."/>
            <person name="Zhou S."/>
            <person name="Childs K.L."/>
            <person name="Davidson R.M."/>
            <person name="Lin H."/>
            <person name="Quesada-Ocampo L."/>
            <person name="Vaillancourt B."/>
            <person name="Sakai H."/>
            <person name="Lee S.S."/>
            <person name="Kim J."/>
            <person name="Numa H."/>
            <person name="Itoh T."/>
            <person name="Buell C.R."/>
            <person name="Matsumoto T."/>
        </authorList>
    </citation>
    <scope>NUCLEOTIDE SEQUENCE [LARGE SCALE GENOMIC DNA]</scope>
    <source>
        <strain evidence="3">cv. Nipponbare</strain>
    </source>
</reference>
<sequence>MAMRIRARLPMELGNGAAPAGGAVPATILMASDRYGCQRLKDLLNMEDATTTMVVVMPSINNNDKVDEQDAVLPPPAAAAGGGPQQQPLTMHPRLLMAARNGDHKALMRCSGGHHITSSICTRELLHHLALM</sequence>
<name>A0A0P0XK64_ORYSJ</name>
<gene>
    <name evidence="2" type="ordered locus">Os09g0331400</name>
    <name evidence="2" type="ORF">OSNPB_090331400</name>
</gene>
<dbReference type="Proteomes" id="UP000059680">
    <property type="component" value="Chromosome 9"/>
</dbReference>
<dbReference type="EMBL" id="AP014965">
    <property type="protein sequence ID" value="BAT07524.1"/>
    <property type="molecule type" value="Genomic_DNA"/>
</dbReference>
<keyword evidence="3" id="KW-1185">Reference proteome</keyword>
<evidence type="ECO:0000313" key="2">
    <source>
        <dbReference type="EMBL" id="BAT07524.1"/>
    </source>
</evidence>
<evidence type="ECO:0000256" key="1">
    <source>
        <dbReference type="SAM" id="MobiDB-lite"/>
    </source>
</evidence>
<protein>
    <submittedName>
        <fullName evidence="2">Os09g0331400 protein</fullName>
    </submittedName>
</protein>
<evidence type="ECO:0000313" key="3">
    <source>
        <dbReference type="Proteomes" id="UP000059680"/>
    </source>
</evidence>
<dbReference type="PaxDb" id="39947-A0A0P0XK64"/>
<dbReference type="AlphaFoldDB" id="A0A0P0XK64"/>
<accession>A0A0P0XK64</accession>
<reference evidence="2 3" key="2">
    <citation type="journal article" date="2013" name="Plant Cell Physiol.">
        <title>Rice Annotation Project Database (RAP-DB): an integrative and interactive database for rice genomics.</title>
        <authorList>
            <person name="Sakai H."/>
            <person name="Lee S.S."/>
            <person name="Tanaka T."/>
            <person name="Numa H."/>
            <person name="Kim J."/>
            <person name="Kawahara Y."/>
            <person name="Wakimoto H."/>
            <person name="Yang C.C."/>
            <person name="Iwamoto M."/>
            <person name="Abe T."/>
            <person name="Yamada Y."/>
            <person name="Muto A."/>
            <person name="Inokuchi H."/>
            <person name="Ikemura T."/>
            <person name="Matsumoto T."/>
            <person name="Sasaki T."/>
            <person name="Itoh T."/>
        </authorList>
    </citation>
    <scope>NUCLEOTIDE SEQUENCE [LARGE SCALE GENOMIC DNA]</scope>
    <source>
        <strain evidence="3">cv. Nipponbare</strain>
    </source>
</reference>